<dbReference type="SUPFAM" id="SSF51445">
    <property type="entry name" value="(Trans)glycosidases"/>
    <property type="match status" value="1"/>
</dbReference>
<dbReference type="Proteomes" id="UP001056035">
    <property type="component" value="Chromosome"/>
</dbReference>
<accession>A0ABY5DSK8</accession>
<sequence length="374" mass="39925">MRRTGLVKLLTAAVLALGGAVVPAASSAARTPALPKGFVGMNADGPLLDDPHVDLSAQLGRIHATGIPNVRAVFDWAAAQPVGGTAPDLTRLDALVGATAAKGLTVLPVVLHSPAWAADTSAGGDPYAQPPVHPEDYAGFLRTLIARYGPRGSFWTSHPRVPKHAIRRWQLWNEPNLPRFWSIQPFARSYTALLKAGGAAVHQADPGAKVYTAGITNGYGSPSWEAIAQLYAAGAKGSFDVIAVHPYTGTAARVIETLKRVRAATRRYGAARTPIALTELSWSSGGGGRKGITWDTTERGQATRLTQVFTAIARHRRDLRLTAAYWYTWLSPQAGPAQGWEFFAGLNRMRGTTVVPKPALAALRAAIRRRTQSP</sequence>
<dbReference type="RefSeq" id="WP_254571695.1">
    <property type="nucleotide sequence ID" value="NZ_CP098502.1"/>
</dbReference>
<keyword evidence="3" id="KW-1185">Reference proteome</keyword>
<dbReference type="EMBL" id="CP098502">
    <property type="protein sequence ID" value="UTI65003.1"/>
    <property type="molecule type" value="Genomic_DNA"/>
</dbReference>
<organism evidence="2 3">
    <name type="scientific">Paraconexibacter antarcticus</name>
    <dbReference type="NCBI Taxonomy" id="2949664"/>
    <lineage>
        <taxon>Bacteria</taxon>
        <taxon>Bacillati</taxon>
        <taxon>Actinomycetota</taxon>
        <taxon>Thermoleophilia</taxon>
        <taxon>Solirubrobacterales</taxon>
        <taxon>Paraconexibacteraceae</taxon>
        <taxon>Paraconexibacter</taxon>
    </lineage>
</organism>
<dbReference type="PANTHER" id="PTHR12631">
    <property type="entry name" value="ALPHA-L-IDURONIDASE"/>
    <property type="match status" value="1"/>
</dbReference>
<gene>
    <name evidence="2" type="ORF">NBH00_02060</name>
</gene>
<evidence type="ECO:0000313" key="2">
    <source>
        <dbReference type="EMBL" id="UTI65003.1"/>
    </source>
</evidence>
<dbReference type="InterPro" id="IPR051923">
    <property type="entry name" value="Glycosyl_Hydrolase_39"/>
</dbReference>
<feature type="signal peptide" evidence="1">
    <location>
        <begin position="1"/>
        <end position="24"/>
    </location>
</feature>
<evidence type="ECO:0008006" key="4">
    <source>
        <dbReference type="Google" id="ProtNLM"/>
    </source>
</evidence>
<evidence type="ECO:0000256" key="1">
    <source>
        <dbReference type="SAM" id="SignalP"/>
    </source>
</evidence>
<protein>
    <recommendedName>
        <fullName evidence="4">Cellulase (Glycosyl hydrolase family 5)</fullName>
    </recommendedName>
</protein>
<dbReference type="PANTHER" id="PTHR12631:SF10">
    <property type="entry name" value="BETA-XYLOSIDASE-LIKE PROTEIN-RELATED"/>
    <property type="match status" value="1"/>
</dbReference>
<keyword evidence="1" id="KW-0732">Signal</keyword>
<dbReference type="Gene3D" id="3.20.20.80">
    <property type="entry name" value="Glycosidases"/>
    <property type="match status" value="1"/>
</dbReference>
<evidence type="ECO:0000313" key="3">
    <source>
        <dbReference type="Proteomes" id="UP001056035"/>
    </source>
</evidence>
<name>A0ABY5DSK8_9ACTN</name>
<dbReference type="InterPro" id="IPR017853">
    <property type="entry name" value="GH"/>
</dbReference>
<reference evidence="2 3" key="1">
    <citation type="submission" date="2022-06" db="EMBL/GenBank/DDBJ databases">
        <title>Paraconexibacter antarcticus.</title>
        <authorList>
            <person name="Kim C.S."/>
        </authorList>
    </citation>
    <scope>NUCLEOTIDE SEQUENCE [LARGE SCALE GENOMIC DNA]</scope>
    <source>
        <strain evidence="2 3">02-257</strain>
    </source>
</reference>
<proteinExistence type="predicted"/>
<feature type="chain" id="PRO_5046486517" description="Cellulase (Glycosyl hydrolase family 5)" evidence="1">
    <location>
        <begin position="25"/>
        <end position="374"/>
    </location>
</feature>